<proteinExistence type="predicted"/>
<dbReference type="Proteomes" id="UP001060164">
    <property type="component" value="Chromosome"/>
</dbReference>
<evidence type="ECO:0000256" key="1">
    <source>
        <dbReference type="SAM" id="SignalP"/>
    </source>
</evidence>
<organism evidence="2 3">
    <name type="scientific">Ruminococcus gauvreauii</name>
    <dbReference type="NCBI Taxonomy" id="438033"/>
    <lineage>
        <taxon>Bacteria</taxon>
        <taxon>Bacillati</taxon>
        <taxon>Bacillota</taxon>
        <taxon>Clostridia</taxon>
        <taxon>Eubacteriales</taxon>
        <taxon>Oscillospiraceae</taxon>
        <taxon>Ruminococcus</taxon>
    </lineage>
</organism>
<dbReference type="RefSeq" id="WP_148511962.1">
    <property type="nucleotide sequence ID" value="NZ_CABLBR010000031.1"/>
</dbReference>
<feature type="signal peptide" evidence="1">
    <location>
        <begin position="1"/>
        <end position="25"/>
    </location>
</feature>
<feature type="chain" id="PRO_5046407793" description="Secreted protein" evidence="1">
    <location>
        <begin position="26"/>
        <end position="156"/>
    </location>
</feature>
<gene>
    <name evidence="2" type="ORF">NQ502_05645</name>
</gene>
<evidence type="ECO:0008006" key="4">
    <source>
        <dbReference type="Google" id="ProtNLM"/>
    </source>
</evidence>
<evidence type="ECO:0000313" key="3">
    <source>
        <dbReference type="Proteomes" id="UP001060164"/>
    </source>
</evidence>
<name>A0ABY5VIU8_9FIRM</name>
<protein>
    <recommendedName>
        <fullName evidence="4">Secreted protein</fullName>
    </recommendedName>
</protein>
<keyword evidence="3" id="KW-1185">Reference proteome</keyword>
<accession>A0ABY5VIU8</accession>
<keyword evidence="1" id="KW-0732">Signal</keyword>
<reference evidence="2" key="1">
    <citation type="journal article" date="2022" name="Cell">
        <title>Design, construction, and in vivo augmentation of a complex gut microbiome.</title>
        <authorList>
            <person name="Cheng A.G."/>
            <person name="Ho P.Y."/>
            <person name="Aranda-Diaz A."/>
            <person name="Jain S."/>
            <person name="Yu F.B."/>
            <person name="Meng X."/>
            <person name="Wang M."/>
            <person name="Iakiviak M."/>
            <person name="Nagashima K."/>
            <person name="Zhao A."/>
            <person name="Murugkar P."/>
            <person name="Patil A."/>
            <person name="Atabakhsh K."/>
            <person name="Weakley A."/>
            <person name="Yan J."/>
            <person name="Brumbaugh A.R."/>
            <person name="Higginbottom S."/>
            <person name="Dimas A."/>
            <person name="Shiver A.L."/>
            <person name="Deutschbauer A."/>
            <person name="Neff N."/>
            <person name="Sonnenburg J.L."/>
            <person name="Huang K.C."/>
            <person name="Fischbach M.A."/>
        </authorList>
    </citation>
    <scope>NUCLEOTIDE SEQUENCE</scope>
    <source>
        <strain evidence="2">DSM 19829</strain>
    </source>
</reference>
<evidence type="ECO:0000313" key="2">
    <source>
        <dbReference type="EMBL" id="UWP60520.1"/>
    </source>
</evidence>
<sequence>MKRFRNLFVTFCMIITMLTPVAVFADGNNAQSGEIQPRSDLGKTVTDRGKNRYYVSAHSSRNGKNVIVQTNFSVSYYYGGTGANKGVVDSYTKNLSVNAQVALHGGGGNTLSGSAGKTGASNSYSKAQTYLYNVSAVSASHGFSCNGGSTSIPTSA</sequence>
<dbReference type="EMBL" id="CP102290">
    <property type="protein sequence ID" value="UWP60520.1"/>
    <property type="molecule type" value="Genomic_DNA"/>
</dbReference>